<keyword evidence="5" id="KW-0597">Phosphoprotein</keyword>
<dbReference type="Pfam" id="PF00512">
    <property type="entry name" value="HisKA"/>
    <property type="match status" value="1"/>
</dbReference>
<evidence type="ECO:0000256" key="3">
    <source>
        <dbReference type="ARBA" id="ARBA00012438"/>
    </source>
</evidence>
<dbReference type="GO" id="GO:0005524">
    <property type="term" value="F:ATP binding"/>
    <property type="evidence" value="ECO:0007669"/>
    <property type="project" value="UniProtKB-KW"/>
</dbReference>
<organism evidence="14 15">
    <name type="scientific">Lacticaseibacillus pantheris DSM 15945 = JCM 12539 = NBRC 106106</name>
    <dbReference type="NCBI Taxonomy" id="1423783"/>
    <lineage>
        <taxon>Bacteria</taxon>
        <taxon>Bacillati</taxon>
        <taxon>Bacillota</taxon>
        <taxon>Bacilli</taxon>
        <taxon>Lactobacillales</taxon>
        <taxon>Lactobacillaceae</taxon>
        <taxon>Lacticaseibacillus</taxon>
    </lineage>
</organism>
<keyword evidence="9" id="KW-0067">ATP-binding</keyword>
<evidence type="ECO:0000259" key="13">
    <source>
        <dbReference type="PROSITE" id="PS50109"/>
    </source>
</evidence>
<evidence type="ECO:0000256" key="11">
    <source>
        <dbReference type="ARBA" id="ARBA00023136"/>
    </source>
</evidence>
<keyword evidence="15" id="KW-1185">Reference proteome</keyword>
<dbReference type="GO" id="GO:0006355">
    <property type="term" value="P:regulation of DNA-templated transcription"/>
    <property type="evidence" value="ECO:0007669"/>
    <property type="project" value="InterPro"/>
</dbReference>
<protein>
    <recommendedName>
        <fullName evidence="3">histidine kinase</fullName>
        <ecNumber evidence="3">2.7.13.3</ecNumber>
    </recommendedName>
</protein>
<evidence type="ECO:0000313" key="14">
    <source>
        <dbReference type="EMBL" id="KRL87013.1"/>
    </source>
</evidence>
<dbReference type="InterPro" id="IPR003661">
    <property type="entry name" value="HisK_dim/P_dom"/>
</dbReference>
<gene>
    <name evidence="14" type="ORF">FC50_GL000214</name>
</gene>
<keyword evidence="7" id="KW-0547">Nucleotide-binding</keyword>
<dbReference type="AlphaFoldDB" id="A0A0R1U7I3"/>
<dbReference type="InterPro" id="IPR036097">
    <property type="entry name" value="HisK_dim/P_sf"/>
</dbReference>
<dbReference type="PANTHER" id="PTHR45453">
    <property type="entry name" value="PHOSPHATE REGULON SENSOR PROTEIN PHOR"/>
    <property type="match status" value="1"/>
</dbReference>
<dbReference type="SMART" id="SM00387">
    <property type="entry name" value="HATPase_c"/>
    <property type="match status" value="1"/>
</dbReference>
<keyword evidence="8 14" id="KW-0418">Kinase</keyword>
<evidence type="ECO:0000256" key="10">
    <source>
        <dbReference type="ARBA" id="ARBA00023012"/>
    </source>
</evidence>
<dbReference type="InterPro" id="IPR003594">
    <property type="entry name" value="HATPase_dom"/>
</dbReference>
<dbReference type="CDD" id="cd00082">
    <property type="entry name" value="HisKA"/>
    <property type="match status" value="1"/>
</dbReference>
<proteinExistence type="predicted"/>
<dbReference type="SUPFAM" id="SSF47384">
    <property type="entry name" value="Homodimeric domain of signal transducing histidine kinase"/>
    <property type="match status" value="1"/>
</dbReference>
<evidence type="ECO:0000256" key="8">
    <source>
        <dbReference type="ARBA" id="ARBA00022777"/>
    </source>
</evidence>
<evidence type="ECO:0000256" key="4">
    <source>
        <dbReference type="ARBA" id="ARBA00022475"/>
    </source>
</evidence>
<evidence type="ECO:0000256" key="5">
    <source>
        <dbReference type="ARBA" id="ARBA00022553"/>
    </source>
</evidence>
<keyword evidence="10" id="KW-0902">Two-component regulatory system</keyword>
<dbReference type="Gene3D" id="1.10.287.130">
    <property type="match status" value="1"/>
</dbReference>
<keyword evidence="12" id="KW-0812">Transmembrane</keyword>
<dbReference type="InterPro" id="IPR050351">
    <property type="entry name" value="BphY/WalK/GraS-like"/>
</dbReference>
<dbReference type="Pfam" id="PF02518">
    <property type="entry name" value="HATPase_c"/>
    <property type="match status" value="1"/>
</dbReference>
<keyword evidence="4" id="KW-1003">Cell membrane</keyword>
<name>A0A0R1U7I3_9LACO</name>
<keyword evidence="6" id="KW-0808">Transferase</keyword>
<evidence type="ECO:0000256" key="6">
    <source>
        <dbReference type="ARBA" id="ARBA00022679"/>
    </source>
</evidence>
<dbReference type="InterPro" id="IPR013767">
    <property type="entry name" value="PAS_fold"/>
</dbReference>
<keyword evidence="11 12" id="KW-0472">Membrane</keyword>
<comment type="caution">
    <text evidence="14">The sequence shown here is derived from an EMBL/GenBank/DDBJ whole genome shotgun (WGS) entry which is preliminary data.</text>
</comment>
<evidence type="ECO:0000256" key="12">
    <source>
        <dbReference type="SAM" id="Phobius"/>
    </source>
</evidence>
<dbReference type="EMBL" id="AZFJ01000036">
    <property type="protein sequence ID" value="KRL87013.1"/>
    <property type="molecule type" value="Genomic_DNA"/>
</dbReference>
<dbReference type="SUPFAM" id="SSF55785">
    <property type="entry name" value="PYP-like sensor domain (PAS domain)"/>
    <property type="match status" value="1"/>
</dbReference>
<dbReference type="InterPro" id="IPR035965">
    <property type="entry name" value="PAS-like_dom_sf"/>
</dbReference>
<dbReference type="STRING" id="1423783.FC50_GL000214"/>
<reference evidence="14 15" key="1">
    <citation type="journal article" date="2015" name="Genome Announc.">
        <title>Expanding the biotechnology potential of lactobacilli through comparative genomics of 213 strains and associated genera.</title>
        <authorList>
            <person name="Sun Z."/>
            <person name="Harris H.M."/>
            <person name="McCann A."/>
            <person name="Guo C."/>
            <person name="Argimon S."/>
            <person name="Zhang W."/>
            <person name="Yang X."/>
            <person name="Jeffery I.B."/>
            <person name="Cooney J.C."/>
            <person name="Kagawa T.F."/>
            <person name="Liu W."/>
            <person name="Song Y."/>
            <person name="Salvetti E."/>
            <person name="Wrobel A."/>
            <person name="Rasinkangas P."/>
            <person name="Parkhill J."/>
            <person name="Rea M.C."/>
            <person name="O'Sullivan O."/>
            <person name="Ritari J."/>
            <person name="Douillard F.P."/>
            <person name="Paul Ross R."/>
            <person name="Yang R."/>
            <person name="Briner A.E."/>
            <person name="Felis G.E."/>
            <person name="de Vos W.M."/>
            <person name="Barrangou R."/>
            <person name="Klaenhammer T.R."/>
            <person name="Caufield P.W."/>
            <person name="Cui Y."/>
            <person name="Zhang H."/>
            <person name="O'Toole P.W."/>
        </authorList>
    </citation>
    <scope>NUCLEOTIDE SEQUENCE [LARGE SCALE GENOMIC DNA]</scope>
    <source>
        <strain evidence="14 15">DSM 15945</strain>
    </source>
</reference>
<dbReference type="GO" id="GO:0004721">
    <property type="term" value="F:phosphoprotein phosphatase activity"/>
    <property type="evidence" value="ECO:0007669"/>
    <property type="project" value="TreeGrafter"/>
</dbReference>
<dbReference type="FunFam" id="1.10.287.130:FF:000008">
    <property type="entry name" value="Two-component sensor histidine kinase"/>
    <property type="match status" value="1"/>
</dbReference>
<dbReference type="SMART" id="SM00388">
    <property type="entry name" value="HisKA"/>
    <property type="match status" value="1"/>
</dbReference>
<dbReference type="GO" id="GO:0000155">
    <property type="term" value="F:phosphorelay sensor kinase activity"/>
    <property type="evidence" value="ECO:0007669"/>
    <property type="project" value="InterPro"/>
</dbReference>
<dbReference type="PRINTS" id="PR00344">
    <property type="entry name" value="BCTRLSENSOR"/>
</dbReference>
<evidence type="ECO:0000256" key="7">
    <source>
        <dbReference type="ARBA" id="ARBA00022741"/>
    </source>
</evidence>
<sequence length="537" mass="59435">MIALLAIAGFFALITLQNTILAQKQYDTYQQMAVVAKAGGHQEQELGRITEVNLDGKSHIAAVVQDRIRSGDDLRNHSHVYIHLNGKRQFVYISSGKDGNWGFVGRAWNVGTVGVKQGIIYAVIYWALVALLLVWSARDDRHLKSEINALADNIHRVRYDHHAHPLLVPPSSRVYPLAYQIQGLEGDVTHWRRKLTVRSERFVQLVDHLPQGVMLINGQRQVTIVNTAMATLLGHEISRQRHPYVDDIQTFALSRMIEHTARDGESRHEEIQIQDGTVDVDATTVAIRKGPDELQVLVILYDVTFMRKVEQMQSDFVQNVSHELKTPVTAIAGFAETLLAGAKDDPEALDNFLHIIQSESQRLSQLIQDTLALSRVGESNDHIEKVTIAPLVQNALNSIQQPIADRKLHVNVELDADLALETNKSKLSQIVRNLVNNAVFYNKDGGTLSIVGVRTNGGIRLQVSDTGVGIADDEQQRIFERFYRVDKARSRNSGGTGLGLAIVSELVEALGGSIHLASQLGVGSTFTVALPNATPTK</sequence>
<dbReference type="NCBIfam" id="NF046044">
    <property type="entry name" value="PnpS"/>
    <property type="match status" value="1"/>
</dbReference>
<dbReference type="PROSITE" id="PS50109">
    <property type="entry name" value="HIS_KIN"/>
    <property type="match status" value="1"/>
</dbReference>
<dbReference type="GO" id="GO:0016036">
    <property type="term" value="P:cellular response to phosphate starvation"/>
    <property type="evidence" value="ECO:0007669"/>
    <property type="project" value="TreeGrafter"/>
</dbReference>
<dbReference type="EC" id="2.7.13.3" evidence="3"/>
<keyword evidence="12" id="KW-1133">Transmembrane helix</keyword>
<dbReference type="Proteomes" id="UP000051922">
    <property type="component" value="Unassembled WGS sequence"/>
</dbReference>
<feature type="transmembrane region" description="Helical" evidence="12">
    <location>
        <begin position="118"/>
        <end position="137"/>
    </location>
</feature>
<comment type="catalytic activity">
    <reaction evidence="1">
        <text>ATP + protein L-histidine = ADP + protein N-phospho-L-histidine.</text>
        <dbReference type="EC" id="2.7.13.3"/>
    </reaction>
</comment>
<evidence type="ECO:0000256" key="2">
    <source>
        <dbReference type="ARBA" id="ARBA00004236"/>
    </source>
</evidence>
<dbReference type="Gene3D" id="3.30.565.10">
    <property type="entry name" value="Histidine kinase-like ATPase, C-terminal domain"/>
    <property type="match status" value="1"/>
</dbReference>
<dbReference type="PATRIC" id="fig|1423783.4.peg.223"/>
<dbReference type="SUPFAM" id="SSF55874">
    <property type="entry name" value="ATPase domain of HSP90 chaperone/DNA topoisomerase II/histidine kinase"/>
    <property type="match status" value="1"/>
</dbReference>
<dbReference type="Pfam" id="PF00989">
    <property type="entry name" value="PAS"/>
    <property type="match status" value="1"/>
</dbReference>
<accession>A0A0R1U7I3</accession>
<dbReference type="InterPro" id="IPR004358">
    <property type="entry name" value="Sig_transdc_His_kin-like_C"/>
</dbReference>
<dbReference type="FunFam" id="3.30.565.10:FF:000023">
    <property type="entry name" value="PAS domain-containing sensor histidine kinase"/>
    <property type="match status" value="1"/>
</dbReference>
<evidence type="ECO:0000256" key="9">
    <source>
        <dbReference type="ARBA" id="ARBA00022840"/>
    </source>
</evidence>
<dbReference type="Gene3D" id="3.30.450.20">
    <property type="entry name" value="PAS domain"/>
    <property type="match status" value="1"/>
</dbReference>
<evidence type="ECO:0000256" key="1">
    <source>
        <dbReference type="ARBA" id="ARBA00000085"/>
    </source>
</evidence>
<comment type="subcellular location">
    <subcellularLocation>
        <location evidence="2">Cell membrane</location>
    </subcellularLocation>
</comment>
<dbReference type="GO" id="GO:0005886">
    <property type="term" value="C:plasma membrane"/>
    <property type="evidence" value="ECO:0007669"/>
    <property type="project" value="UniProtKB-SubCell"/>
</dbReference>
<feature type="domain" description="Histidine kinase" evidence="13">
    <location>
        <begin position="319"/>
        <end position="534"/>
    </location>
</feature>
<dbReference type="InterPro" id="IPR005467">
    <property type="entry name" value="His_kinase_dom"/>
</dbReference>
<evidence type="ECO:0000313" key="15">
    <source>
        <dbReference type="Proteomes" id="UP000051922"/>
    </source>
</evidence>
<dbReference type="InterPro" id="IPR036890">
    <property type="entry name" value="HATPase_C_sf"/>
</dbReference>
<dbReference type="PANTHER" id="PTHR45453:SF1">
    <property type="entry name" value="PHOSPHATE REGULON SENSOR PROTEIN PHOR"/>
    <property type="match status" value="1"/>
</dbReference>